<feature type="transmembrane region" description="Helical" evidence="1">
    <location>
        <begin position="51"/>
        <end position="70"/>
    </location>
</feature>
<keyword evidence="1" id="KW-0472">Membrane</keyword>
<comment type="caution">
    <text evidence="2">The sequence shown here is derived from an EMBL/GenBank/DDBJ whole genome shotgun (WGS) entry which is preliminary data.</text>
</comment>
<dbReference type="PATRIC" id="fig|1423820.4.peg.1124"/>
<gene>
    <name evidence="2" type="ORF">FC64_GL001099</name>
</gene>
<reference evidence="2 3" key="1">
    <citation type="journal article" date="2015" name="Genome Announc.">
        <title>Expanding the biotechnology potential of lactobacilli through comparative genomics of 213 strains and associated genera.</title>
        <authorList>
            <person name="Sun Z."/>
            <person name="Harris H.M."/>
            <person name="McCann A."/>
            <person name="Guo C."/>
            <person name="Argimon S."/>
            <person name="Zhang W."/>
            <person name="Yang X."/>
            <person name="Jeffery I.B."/>
            <person name="Cooney J.C."/>
            <person name="Kagawa T.F."/>
            <person name="Liu W."/>
            <person name="Song Y."/>
            <person name="Salvetti E."/>
            <person name="Wrobel A."/>
            <person name="Rasinkangas P."/>
            <person name="Parkhill J."/>
            <person name="Rea M.C."/>
            <person name="O'Sullivan O."/>
            <person name="Ritari J."/>
            <person name="Douillard F.P."/>
            <person name="Paul Ross R."/>
            <person name="Yang R."/>
            <person name="Briner A.E."/>
            <person name="Felis G.E."/>
            <person name="de Vos W.M."/>
            <person name="Barrangou R."/>
            <person name="Klaenhammer T.R."/>
            <person name="Caufield P.W."/>
            <person name="Cui Y."/>
            <person name="Zhang H."/>
            <person name="O'Toole P.W."/>
        </authorList>
    </citation>
    <scope>NUCLEOTIDE SEQUENCE [LARGE SCALE GENOMIC DNA]</scope>
    <source>
        <strain evidence="2 3">DSM 20653</strain>
    </source>
</reference>
<organism evidence="2 3">
    <name type="scientific">Ligilactobacillus araffinosus DSM 20653</name>
    <dbReference type="NCBI Taxonomy" id="1423820"/>
    <lineage>
        <taxon>Bacteria</taxon>
        <taxon>Bacillati</taxon>
        <taxon>Bacillota</taxon>
        <taxon>Bacilli</taxon>
        <taxon>Lactobacillales</taxon>
        <taxon>Lactobacillaceae</taxon>
        <taxon>Ligilactobacillus</taxon>
    </lineage>
</organism>
<evidence type="ECO:0000313" key="3">
    <source>
        <dbReference type="Proteomes" id="UP000051291"/>
    </source>
</evidence>
<proteinExistence type="predicted"/>
<feature type="transmembrane region" description="Helical" evidence="1">
    <location>
        <begin position="24"/>
        <end position="45"/>
    </location>
</feature>
<dbReference type="EMBL" id="AYYZ01000029">
    <property type="protein sequence ID" value="KRM51906.1"/>
    <property type="molecule type" value="Genomic_DNA"/>
</dbReference>
<dbReference type="AlphaFoldDB" id="A0A0R1ZC56"/>
<evidence type="ECO:0000313" key="2">
    <source>
        <dbReference type="EMBL" id="KRM51906.1"/>
    </source>
</evidence>
<dbReference type="Proteomes" id="UP000051291">
    <property type="component" value="Unassembled WGS sequence"/>
</dbReference>
<sequence>MGKEETLIEGEKMKQKRYYSQPDVPTSIVCWSFTWMIFLFSMLLWLEITVFQIWTLMTLILFLIVVLVELRGRYLQIEDGKINYHTLIVFNGQSIKLSDIKEVKHNRWGVVRFVTEKATHSFLMMPKTAARLAGDVVELIK</sequence>
<evidence type="ECO:0008006" key="4">
    <source>
        <dbReference type="Google" id="ProtNLM"/>
    </source>
</evidence>
<keyword evidence="1" id="KW-1133">Transmembrane helix</keyword>
<accession>A0A0R1ZC56</accession>
<dbReference type="Pfam" id="PF17255">
    <property type="entry name" value="EbsA"/>
    <property type="match status" value="1"/>
</dbReference>
<dbReference type="InterPro" id="IPR020215">
    <property type="entry name" value="EbsA-like"/>
</dbReference>
<name>A0A0R1ZC56_9LACO</name>
<keyword evidence="1" id="KW-0812">Transmembrane</keyword>
<dbReference type="STRING" id="1423820.FC64_GL001099"/>
<keyword evidence="3" id="KW-1185">Reference proteome</keyword>
<protein>
    <recommendedName>
        <fullName evidence="4">Pore-forming protein</fullName>
    </recommendedName>
</protein>
<evidence type="ECO:0000256" key="1">
    <source>
        <dbReference type="SAM" id="Phobius"/>
    </source>
</evidence>